<organism evidence="2">
    <name type="scientific">viral metagenome</name>
    <dbReference type="NCBI Taxonomy" id="1070528"/>
    <lineage>
        <taxon>unclassified sequences</taxon>
        <taxon>metagenomes</taxon>
        <taxon>organismal metagenomes</taxon>
    </lineage>
</organism>
<evidence type="ECO:0000313" key="2">
    <source>
        <dbReference type="EMBL" id="QJA57233.1"/>
    </source>
</evidence>
<feature type="region of interest" description="Disordered" evidence="1">
    <location>
        <begin position="1"/>
        <end position="20"/>
    </location>
</feature>
<proteinExistence type="predicted"/>
<sequence>MANTSAADWDETSPAAGDNVSYGDDEIRWLRAAVADRLEKEHVTPAASTVGGEHIPGGCQVLEYQTAASLAALSDRVEHGIGFSSDTKKLYRYDSSTNAQILDIDHGSLSGRTDDDHTIYAKLAGDTFTGAVVFQGAVSCGATVNMNSKKITGLPTPTANTEAATKSYVDSTGAVASCQVLEWQCPASGTGTETITLTGFSAVPKLAVFLIGIGTGTGNAHHGIGFTDGTNQGCIGTDGSARFIVDNSYVAYIANSLKIQFTSWTSAAITLTVSGYNASYYMQVMAFN</sequence>
<protein>
    <submittedName>
        <fullName evidence="2">Uncharacterized protein</fullName>
    </submittedName>
</protein>
<reference evidence="2" key="1">
    <citation type="submission" date="2020-03" db="EMBL/GenBank/DDBJ databases">
        <title>The deep terrestrial virosphere.</title>
        <authorList>
            <person name="Holmfeldt K."/>
            <person name="Nilsson E."/>
            <person name="Simone D."/>
            <person name="Lopez-Fernandez M."/>
            <person name="Wu X."/>
            <person name="de Brujin I."/>
            <person name="Lundin D."/>
            <person name="Andersson A."/>
            <person name="Bertilsson S."/>
            <person name="Dopson M."/>
        </authorList>
    </citation>
    <scope>NUCLEOTIDE SEQUENCE</scope>
    <source>
        <strain evidence="2">MM415B01680</strain>
    </source>
</reference>
<name>A0A6M3IIN0_9ZZZZ</name>
<gene>
    <name evidence="2" type="ORF">MM415B01680_0002</name>
</gene>
<accession>A0A6M3IIN0</accession>
<evidence type="ECO:0000256" key="1">
    <source>
        <dbReference type="SAM" id="MobiDB-lite"/>
    </source>
</evidence>
<dbReference type="AlphaFoldDB" id="A0A6M3IIN0"/>
<dbReference type="EMBL" id="MT141262">
    <property type="protein sequence ID" value="QJA57233.1"/>
    <property type="molecule type" value="Genomic_DNA"/>
</dbReference>